<evidence type="ECO:0000313" key="1">
    <source>
        <dbReference type="EMBL" id="SHI16147.1"/>
    </source>
</evidence>
<dbReference type="Proteomes" id="UP000184268">
    <property type="component" value="Unassembled WGS sequence"/>
</dbReference>
<evidence type="ECO:0008006" key="3">
    <source>
        <dbReference type="Google" id="ProtNLM"/>
    </source>
</evidence>
<dbReference type="RefSeq" id="WP_067664826.1">
    <property type="nucleotide sequence ID" value="NZ_FQXG01000008.1"/>
</dbReference>
<evidence type="ECO:0000313" key="2">
    <source>
        <dbReference type="Proteomes" id="UP000184268"/>
    </source>
</evidence>
<dbReference type="STRING" id="299255.SAMN02745129_4531"/>
<dbReference type="AlphaFoldDB" id="A0A1M5YVM7"/>
<keyword evidence="2" id="KW-1185">Reference proteome</keyword>
<protein>
    <recommendedName>
        <fullName evidence="3">Lecithin retinol acyltransferase</fullName>
    </recommendedName>
</protein>
<organism evidence="1 2">
    <name type="scientific">Ferrimonas marina</name>
    <dbReference type="NCBI Taxonomy" id="299255"/>
    <lineage>
        <taxon>Bacteria</taxon>
        <taxon>Pseudomonadati</taxon>
        <taxon>Pseudomonadota</taxon>
        <taxon>Gammaproteobacteria</taxon>
        <taxon>Alteromonadales</taxon>
        <taxon>Ferrimonadaceae</taxon>
        <taxon>Ferrimonas</taxon>
    </lineage>
</organism>
<proteinExistence type="predicted"/>
<dbReference type="Gene3D" id="3.90.1720.10">
    <property type="entry name" value="endopeptidase domain like (from Nostoc punctiforme)"/>
    <property type="match status" value="1"/>
</dbReference>
<dbReference type="OrthoDB" id="9812095at2"/>
<gene>
    <name evidence="1" type="ORF">SAMN02745129_4531</name>
</gene>
<accession>A0A1M5YVM7</accession>
<sequence>MALPVWLLLAGAAAAVEYRAQRNKIQARRYFDPGEPGMALSPSQWLPGARKVEPTPGSVVVCHVFGVVEHSGIWLGDDTIAELHGSGLIRGISPKRFLHKRSGARIYVCCDRHHRPLGSELAAQRAAEQLFTARDYHLRNNNCHRFVWSCLSGSEQRISSFHSLNRRLADHYQQALYWDPCLW</sequence>
<dbReference type="EMBL" id="FQXG01000008">
    <property type="protein sequence ID" value="SHI16147.1"/>
    <property type="molecule type" value="Genomic_DNA"/>
</dbReference>
<reference evidence="1 2" key="1">
    <citation type="submission" date="2016-11" db="EMBL/GenBank/DDBJ databases">
        <authorList>
            <person name="Jaros S."/>
            <person name="Januszkiewicz K."/>
            <person name="Wedrychowicz H."/>
        </authorList>
    </citation>
    <scope>NUCLEOTIDE SEQUENCE [LARGE SCALE GENOMIC DNA]</scope>
    <source>
        <strain evidence="1 2">DSM 16917</strain>
    </source>
</reference>
<name>A0A1M5YVM7_9GAMM</name>